<reference evidence="1" key="1">
    <citation type="submission" date="2020-07" db="EMBL/GenBank/DDBJ databases">
        <title>Genome sequence and genetic diversity analysis of an under-domesticated orphan crop, white fonio (Digitaria exilis).</title>
        <authorList>
            <person name="Bennetzen J.L."/>
            <person name="Chen S."/>
            <person name="Ma X."/>
            <person name="Wang X."/>
            <person name="Yssel A.E.J."/>
            <person name="Chaluvadi S.R."/>
            <person name="Johnson M."/>
            <person name="Gangashetty P."/>
            <person name="Hamidou F."/>
            <person name="Sanogo M.D."/>
            <person name="Zwaenepoel A."/>
            <person name="Wallace J."/>
            <person name="Van De Peer Y."/>
            <person name="Van Deynze A."/>
        </authorList>
    </citation>
    <scope>NUCLEOTIDE SEQUENCE</scope>
    <source>
        <tissue evidence="1">Leaves</tissue>
    </source>
</reference>
<dbReference type="EMBL" id="JACEFO010002583">
    <property type="protein sequence ID" value="KAF8655647.1"/>
    <property type="molecule type" value="Genomic_DNA"/>
</dbReference>
<dbReference type="OrthoDB" id="685628at2759"/>
<dbReference type="SUPFAM" id="SSF48371">
    <property type="entry name" value="ARM repeat"/>
    <property type="match status" value="1"/>
</dbReference>
<organism evidence="1 2">
    <name type="scientific">Digitaria exilis</name>
    <dbReference type="NCBI Taxonomy" id="1010633"/>
    <lineage>
        <taxon>Eukaryota</taxon>
        <taxon>Viridiplantae</taxon>
        <taxon>Streptophyta</taxon>
        <taxon>Embryophyta</taxon>
        <taxon>Tracheophyta</taxon>
        <taxon>Spermatophyta</taxon>
        <taxon>Magnoliopsida</taxon>
        <taxon>Liliopsida</taxon>
        <taxon>Poales</taxon>
        <taxon>Poaceae</taxon>
        <taxon>PACMAD clade</taxon>
        <taxon>Panicoideae</taxon>
        <taxon>Panicodae</taxon>
        <taxon>Paniceae</taxon>
        <taxon>Anthephorinae</taxon>
        <taxon>Digitaria</taxon>
    </lineage>
</organism>
<dbReference type="AlphaFoldDB" id="A0A835AB60"/>
<dbReference type="PANTHER" id="PTHR33115:SF72">
    <property type="match status" value="1"/>
</dbReference>
<sequence>MNRTLVTFAAELLQSEQSDDDHKIAVSVLHVVIGREERRAGAIQQIRSSEQLVGRLVRLLSSESAVLDACLVKAVAQTSHDTGETRVSIKSDTKEIIVRSLQILCKLADDPEICTEMCNSKVLVSKIMASLTPSLHIAIADEAATVEAVRASLDVLDKLTSRTGCPDIQQLVIMLSDDGASKEHRTVMAQLLAQFCANCRTDEDRDRLRPIISTALSTVLKTMCDTQCTNDDADSWKLLGSYLGLTKHICVNLAITADAFAAAVKGIPEGDHVFVTKLKEIVDTCMDRFSRNSCVDSDDDCLVIMKSAAKLATWMMKTNRDYIKYFCQVNILEKLEAATVAMANLEKYMLLTGGFPDESELHGETLSSLMESVKDSVSQQQA</sequence>
<gene>
    <name evidence="1" type="ORF">HU200_060965</name>
</gene>
<evidence type="ECO:0000313" key="2">
    <source>
        <dbReference type="Proteomes" id="UP000636709"/>
    </source>
</evidence>
<accession>A0A835AB60</accession>
<protein>
    <submittedName>
        <fullName evidence="1">Uncharacterized protein</fullName>
    </submittedName>
</protein>
<evidence type="ECO:0000313" key="1">
    <source>
        <dbReference type="EMBL" id="KAF8655647.1"/>
    </source>
</evidence>
<dbReference type="Proteomes" id="UP000636709">
    <property type="component" value="Unassembled WGS sequence"/>
</dbReference>
<comment type="caution">
    <text evidence="1">The sequence shown here is derived from an EMBL/GenBank/DDBJ whole genome shotgun (WGS) entry which is preliminary data.</text>
</comment>
<keyword evidence="2" id="KW-1185">Reference proteome</keyword>
<dbReference type="InterPro" id="IPR016024">
    <property type="entry name" value="ARM-type_fold"/>
</dbReference>
<name>A0A835AB60_9POAL</name>
<proteinExistence type="predicted"/>
<dbReference type="PANTHER" id="PTHR33115">
    <property type="entry name" value="ARM REPEAT SUPERFAMILY PROTEIN"/>
    <property type="match status" value="1"/>
</dbReference>